<accession>A0A0L6JJQ7</accession>
<sequence precursor="true">MKKFISGITAAAMMLTISSGAIACKGNFEVKNAAPQKTKTQGVKLASKTVKALDAATEAKIKALKDAYNKEVAPLNEQLKTVTADLKAAKAAKPVDTAKVNSIKDLVTSIQKEIGTKKKALNEAIEKVKLTAEYGADAVAKMDSAKAAFEKDVAPLKEKLTALNNDLKAALKATTVDKEKVKSIKDQIKTVNNDISIKKKALASSIENIKLTAKYGADAVAKLEAAKETYNKDVAAVNEKIKKANADLKAALKEKTKNKETIKTTSKQLLTLYKELKDKKTAYEALVKSIKTTAAAAKKA</sequence>
<comment type="caution">
    <text evidence="3">The sequence shown here is derived from an EMBL/GenBank/DDBJ whole genome shotgun (WGS) entry which is preliminary data.</text>
</comment>
<proteinExistence type="predicted"/>
<evidence type="ECO:0000313" key="3">
    <source>
        <dbReference type="EMBL" id="KNY25933.1"/>
    </source>
</evidence>
<name>A0A0L6JJQ7_9FIRM</name>
<dbReference type="EMBL" id="LGTC01000001">
    <property type="protein sequence ID" value="KNY25933.1"/>
    <property type="molecule type" value="Genomic_DNA"/>
</dbReference>
<dbReference type="eggNOG" id="ENOG50338CP">
    <property type="taxonomic scope" value="Bacteria"/>
</dbReference>
<gene>
    <name evidence="3" type="ORF">Bccel_1193</name>
</gene>
<feature type="signal peptide" evidence="2">
    <location>
        <begin position="1"/>
        <end position="23"/>
    </location>
</feature>
<organism evidence="3 4">
    <name type="scientific">Pseudobacteroides cellulosolvens ATCC 35603 = DSM 2933</name>
    <dbReference type="NCBI Taxonomy" id="398512"/>
    <lineage>
        <taxon>Bacteria</taxon>
        <taxon>Bacillati</taxon>
        <taxon>Bacillota</taxon>
        <taxon>Clostridia</taxon>
        <taxon>Eubacteriales</taxon>
        <taxon>Oscillospiraceae</taxon>
        <taxon>Pseudobacteroides</taxon>
    </lineage>
</organism>
<evidence type="ECO:0000256" key="2">
    <source>
        <dbReference type="SAM" id="SignalP"/>
    </source>
</evidence>
<dbReference type="PROSITE" id="PS51257">
    <property type="entry name" value="PROKAR_LIPOPROTEIN"/>
    <property type="match status" value="1"/>
</dbReference>
<protein>
    <recommendedName>
        <fullName evidence="5">Lipoprotein</fullName>
    </recommendedName>
</protein>
<dbReference type="STRING" id="398512.Bccel_1193"/>
<keyword evidence="2" id="KW-0732">Signal</keyword>
<dbReference type="AlphaFoldDB" id="A0A0L6JJQ7"/>
<evidence type="ECO:0008006" key="5">
    <source>
        <dbReference type="Google" id="ProtNLM"/>
    </source>
</evidence>
<feature type="chain" id="PRO_5038792604" description="Lipoprotein" evidence="2">
    <location>
        <begin position="24"/>
        <end position="300"/>
    </location>
</feature>
<dbReference type="RefSeq" id="WP_036944183.1">
    <property type="nucleotide sequence ID" value="NZ_JQKC01000026.1"/>
</dbReference>
<evidence type="ECO:0000313" key="4">
    <source>
        <dbReference type="Proteomes" id="UP000036923"/>
    </source>
</evidence>
<keyword evidence="1" id="KW-0175">Coiled coil</keyword>
<dbReference type="Proteomes" id="UP000036923">
    <property type="component" value="Unassembled WGS sequence"/>
</dbReference>
<reference evidence="4" key="1">
    <citation type="submission" date="2015-07" db="EMBL/GenBank/DDBJ databases">
        <title>Near-Complete Genome Sequence of the Cellulolytic Bacterium Bacteroides (Pseudobacteroides) cellulosolvens ATCC 35603.</title>
        <authorList>
            <person name="Dassa B."/>
            <person name="Utturkar S.M."/>
            <person name="Klingeman D.M."/>
            <person name="Hurt R.A."/>
            <person name="Keller M."/>
            <person name="Xu J."/>
            <person name="Reddy Y.H.K."/>
            <person name="Borovok I."/>
            <person name="Grinberg I.R."/>
            <person name="Lamed R."/>
            <person name="Zhivin O."/>
            <person name="Bayer E.A."/>
            <person name="Brown S.D."/>
        </authorList>
    </citation>
    <scope>NUCLEOTIDE SEQUENCE [LARGE SCALE GENOMIC DNA]</scope>
    <source>
        <strain evidence="4">DSM 2933</strain>
    </source>
</reference>
<evidence type="ECO:0000256" key="1">
    <source>
        <dbReference type="SAM" id="Coils"/>
    </source>
</evidence>
<feature type="coiled-coil region" evidence="1">
    <location>
        <begin position="220"/>
        <end position="261"/>
    </location>
</feature>
<dbReference type="Gene3D" id="1.20.120.1490">
    <property type="match status" value="2"/>
</dbReference>
<keyword evidence="4" id="KW-1185">Reference proteome</keyword>